<name>A0A162XCE1_PHYB8</name>
<dbReference type="InParanoid" id="A0A162XCE1"/>
<gene>
    <name evidence="2" type="ORF">PHYBLDRAFT_64869</name>
</gene>
<evidence type="ECO:0000313" key="3">
    <source>
        <dbReference type="Proteomes" id="UP000077315"/>
    </source>
</evidence>
<dbReference type="AlphaFoldDB" id="A0A162XCE1"/>
<dbReference type="Proteomes" id="UP000077315">
    <property type="component" value="Unassembled WGS sequence"/>
</dbReference>
<dbReference type="EMBL" id="KV440980">
    <property type="protein sequence ID" value="OAD73915.1"/>
    <property type="molecule type" value="Genomic_DNA"/>
</dbReference>
<evidence type="ECO:0000313" key="2">
    <source>
        <dbReference type="EMBL" id="OAD73915.1"/>
    </source>
</evidence>
<dbReference type="RefSeq" id="XP_018291955.1">
    <property type="nucleotide sequence ID" value="XM_018441361.1"/>
</dbReference>
<dbReference type="OrthoDB" id="10449307at2759"/>
<feature type="region of interest" description="Disordered" evidence="1">
    <location>
        <begin position="1"/>
        <end position="26"/>
    </location>
</feature>
<evidence type="ECO:0000256" key="1">
    <source>
        <dbReference type="SAM" id="MobiDB-lite"/>
    </source>
</evidence>
<sequence length="250" mass="28109">MNCQTDPEKQPLLPTQSDAHTPSPARTRSFMDWTSRFSLAATLIWIVCIIQSTDRHAISVTSNEMEMKAEAENQALSCPDPTYPWYGESNLPVSSQYTKLKVEFDEMHHISLKLPKIQQRNSIRVQPNSTVQEVFVTFDIKTGEEYRDRIYMMPEYVNNDTLTFHIGRDNFDDDFVCFSVNIIVDVPSNTTLESFEYSTLRSNVSISNNISSPAGLSLSVVSGSIEFNNVTFGETLLAVSSGSIKGQINL</sequence>
<dbReference type="VEuPathDB" id="FungiDB:PHYBLDRAFT_64869"/>
<reference evidence="3" key="1">
    <citation type="submission" date="2015-06" db="EMBL/GenBank/DDBJ databases">
        <title>Expansion of signal transduction pathways in fungi by whole-genome duplication.</title>
        <authorList>
            <consortium name="DOE Joint Genome Institute"/>
            <person name="Corrochano L.M."/>
            <person name="Kuo A."/>
            <person name="Marcet-Houben M."/>
            <person name="Polaino S."/>
            <person name="Salamov A."/>
            <person name="Villalobos J.M."/>
            <person name="Alvarez M.I."/>
            <person name="Avalos J."/>
            <person name="Benito E.P."/>
            <person name="Benoit I."/>
            <person name="Burger G."/>
            <person name="Camino L.P."/>
            <person name="Canovas D."/>
            <person name="Cerda-Olmedo E."/>
            <person name="Cheng J.-F."/>
            <person name="Dominguez A."/>
            <person name="Elias M."/>
            <person name="Eslava A.P."/>
            <person name="Glaser F."/>
            <person name="Grimwood J."/>
            <person name="Gutierrez G."/>
            <person name="Heitman J."/>
            <person name="Henrissat B."/>
            <person name="Iturriaga E.A."/>
            <person name="Lang B.F."/>
            <person name="Lavin J.L."/>
            <person name="Lee S."/>
            <person name="Li W."/>
            <person name="Lindquist E."/>
            <person name="Lopez-Garcia S."/>
            <person name="Luque E.M."/>
            <person name="Marcos A.T."/>
            <person name="Martin J."/>
            <person name="McCluskey K."/>
            <person name="Medina H.R."/>
            <person name="Miralles-Duran A."/>
            <person name="Miyazaki A."/>
            <person name="Munoz-Torres E."/>
            <person name="Oguiza J.A."/>
            <person name="Ohm R."/>
            <person name="Olmedo M."/>
            <person name="Orejas M."/>
            <person name="Ortiz-Castellanos L."/>
            <person name="Pisabarro A.G."/>
            <person name="Rodriguez-Romero J."/>
            <person name="Ruiz-Herrera J."/>
            <person name="Ruiz-Vazquez R."/>
            <person name="Sanz C."/>
            <person name="Schackwitz W."/>
            <person name="Schmutz J."/>
            <person name="Shahriari M."/>
            <person name="Shelest E."/>
            <person name="Silva-Franco F."/>
            <person name="Soanes D."/>
            <person name="Syed K."/>
            <person name="Tagua V.G."/>
            <person name="Talbot N.J."/>
            <person name="Thon M."/>
            <person name="De vries R.P."/>
            <person name="Wiebenga A."/>
            <person name="Yadav J.S."/>
            <person name="Braun E.L."/>
            <person name="Baker S."/>
            <person name="Garre V."/>
            <person name="Horwitz B."/>
            <person name="Torres-Martinez S."/>
            <person name="Idnurm A."/>
            <person name="Herrera-Estrella A."/>
            <person name="Gabaldon T."/>
            <person name="Grigoriev I.V."/>
        </authorList>
    </citation>
    <scope>NUCLEOTIDE SEQUENCE [LARGE SCALE GENOMIC DNA]</scope>
    <source>
        <strain evidence="3">NRRL 1555(-)</strain>
    </source>
</reference>
<accession>A0A162XCE1</accession>
<organism evidence="2 3">
    <name type="scientific">Phycomyces blakesleeanus (strain ATCC 8743b / DSM 1359 / FGSC 10004 / NBRC 33097 / NRRL 1555)</name>
    <dbReference type="NCBI Taxonomy" id="763407"/>
    <lineage>
        <taxon>Eukaryota</taxon>
        <taxon>Fungi</taxon>
        <taxon>Fungi incertae sedis</taxon>
        <taxon>Mucoromycota</taxon>
        <taxon>Mucoromycotina</taxon>
        <taxon>Mucoromycetes</taxon>
        <taxon>Mucorales</taxon>
        <taxon>Phycomycetaceae</taxon>
        <taxon>Phycomyces</taxon>
    </lineage>
</organism>
<protein>
    <recommendedName>
        <fullName evidence="4">Adhesin domain-containing protein</fullName>
    </recommendedName>
</protein>
<proteinExistence type="predicted"/>
<dbReference type="GeneID" id="29002267"/>
<keyword evidence="3" id="KW-1185">Reference proteome</keyword>
<feature type="compositionally biased region" description="Polar residues" evidence="1">
    <location>
        <begin position="13"/>
        <end position="26"/>
    </location>
</feature>
<evidence type="ECO:0008006" key="4">
    <source>
        <dbReference type="Google" id="ProtNLM"/>
    </source>
</evidence>